<feature type="region of interest" description="Disordered" evidence="1">
    <location>
        <begin position="49"/>
        <end position="69"/>
    </location>
</feature>
<keyword evidence="3" id="KW-1185">Reference proteome</keyword>
<dbReference type="EMBL" id="SLWM01000013">
    <property type="protein sequence ID" value="TCO17904.1"/>
    <property type="molecule type" value="Genomic_DNA"/>
</dbReference>
<evidence type="ECO:0008006" key="4">
    <source>
        <dbReference type="Google" id="ProtNLM"/>
    </source>
</evidence>
<name>A0ABY2BEG9_9ACTN</name>
<comment type="caution">
    <text evidence="2">The sequence shown here is derived from an EMBL/GenBank/DDBJ whole genome shotgun (WGS) entry which is preliminary data.</text>
</comment>
<evidence type="ECO:0000313" key="2">
    <source>
        <dbReference type="EMBL" id="TCO17904.1"/>
    </source>
</evidence>
<protein>
    <recommendedName>
        <fullName evidence="4">DUF4158 domain-containing protein</fullName>
    </recommendedName>
</protein>
<proteinExistence type="predicted"/>
<sequence>MSSSRLLTRVRSHYRWTHPEILFSLLLAEPFDFPMMRKCLLGIKHRAESPHPPNRLIRVRPGVHGGSAQ</sequence>
<accession>A0ABY2BEG9</accession>
<evidence type="ECO:0000256" key="1">
    <source>
        <dbReference type="SAM" id="MobiDB-lite"/>
    </source>
</evidence>
<gene>
    <name evidence="2" type="ORF">EV644_113134</name>
</gene>
<reference evidence="2 3" key="1">
    <citation type="journal article" date="2015" name="Stand. Genomic Sci.">
        <title>Genomic Encyclopedia of Bacterial and Archaeal Type Strains, Phase III: the genomes of soil and plant-associated and newly described type strains.</title>
        <authorList>
            <person name="Whitman W.B."/>
            <person name="Woyke T."/>
            <person name="Klenk H.P."/>
            <person name="Zhou Y."/>
            <person name="Lilburn T.G."/>
            <person name="Beck B.J."/>
            <person name="De Vos P."/>
            <person name="Vandamme P."/>
            <person name="Eisen J.A."/>
            <person name="Garrity G."/>
            <person name="Hugenholtz P."/>
            <person name="Kyrpides N.C."/>
        </authorList>
    </citation>
    <scope>NUCLEOTIDE SEQUENCE [LARGE SCALE GENOMIC DNA]</scope>
    <source>
        <strain evidence="2 3">VKM Ac-2538</strain>
    </source>
</reference>
<dbReference type="Proteomes" id="UP000295818">
    <property type="component" value="Unassembled WGS sequence"/>
</dbReference>
<organism evidence="2 3">
    <name type="scientific">Kribbella orskensis</name>
    <dbReference type="NCBI Taxonomy" id="2512216"/>
    <lineage>
        <taxon>Bacteria</taxon>
        <taxon>Bacillati</taxon>
        <taxon>Actinomycetota</taxon>
        <taxon>Actinomycetes</taxon>
        <taxon>Propionibacteriales</taxon>
        <taxon>Kribbellaceae</taxon>
        <taxon>Kribbella</taxon>
    </lineage>
</organism>
<evidence type="ECO:0000313" key="3">
    <source>
        <dbReference type="Proteomes" id="UP000295818"/>
    </source>
</evidence>